<comment type="caution">
    <text evidence="1">The sequence shown here is derived from an EMBL/GenBank/DDBJ whole genome shotgun (WGS) entry which is preliminary data.</text>
</comment>
<keyword evidence="2" id="KW-1185">Reference proteome</keyword>
<proteinExistence type="predicted"/>
<organism evidence="1 2">
    <name type="scientific">Tsukamurella paurometabola</name>
    <name type="common">Corynebacterium paurometabolum</name>
    <dbReference type="NCBI Taxonomy" id="2061"/>
    <lineage>
        <taxon>Bacteria</taxon>
        <taxon>Bacillati</taxon>
        <taxon>Actinomycetota</taxon>
        <taxon>Actinomycetes</taxon>
        <taxon>Mycobacteriales</taxon>
        <taxon>Tsukamurellaceae</taxon>
        <taxon>Tsukamurella</taxon>
    </lineage>
</organism>
<reference evidence="1 2" key="1">
    <citation type="submission" date="2021-04" db="EMBL/GenBank/DDBJ databases">
        <title>Whole genome sequence analysis of a thiophenic sulfur metabolizing bacteria.</title>
        <authorList>
            <person name="Akhtar N."/>
            <person name="Akram J."/>
            <person name="Aslam A."/>
        </authorList>
    </citation>
    <scope>NUCLEOTIDE SEQUENCE [LARGE SCALE GENOMIC DNA]</scope>
    <source>
        <strain evidence="1 2">3OW</strain>
    </source>
</reference>
<sequence>MNVVLFCFAGRQPNMEMQLQWVEQVLRENDNVEYHVWDLTRNNPDHVFVQSISGDRVTVKDDFRGGNPCSAWDDVWKWYAARPEYRDTLFVKVDDDVVYFDASRWTDFVQAVDANRGQVVSALTVNNGASTPLIPGIEAWLTERNFPLLDVHESNEYADHAHKWFFEHHAELTDRPVEVKSTDDWVSINFIGMSWHVLCCVAQMVKTPSPAHIAGRDWRPGTKLGDEGACNMLPRLIVDGVVAGHLTFGPQKVTAVQADRWRKGYRGLVAA</sequence>
<evidence type="ECO:0000313" key="2">
    <source>
        <dbReference type="Proteomes" id="UP000676853"/>
    </source>
</evidence>
<dbReference type="EMBL" id="JAGXOE010000034">
    <property type="protein sequence ID" value="MBS4102407.1"/>
    <property type="molecule type" value="Genomic_DNA"/>
</dbReference>
<dbReference type="RefSeq" id="WP_212554126.1">
    <property type="nucleotide sequence ID" value="NZ_JAGXOE010000034.1"/>
</dbReference>
<evidence type="ECO:0008006" key="3">
    <source>
        <dbReference type="Google" id="ProtNLM"/>
    </source>
</evidence>
<dbReference type="Proteomes" id="UP000676853">
    <property type="component" value="Unassembled WGS sequence"/>
</dbReference>
<evidence type="ECO:0000313" key="1">
    <source>
        <dbReference type="EMBL" id="MBS4102407.1"/>
    </source>
</evidence>
<protein>
    <recommendedName>
        <fullName evidence="3">Glycosyltransferase</fullName>
    </recommendedName>
</protein>
<name>A0ABS5NDR4_TSUPA</name>
<gene>
    <name evidence="1" type="ORF">KFZ73_14310</name>
</gene>
<accession>A0ABS5NDR4</accession>